<proteinExistence type="predicted"/>
<dbReference type="InterPro" id="IPR013858">
    <property type="entry name" value="Peptidase_M10B_C"/>
</dbReference>
<dbReference type="PRINTS" id="PR00313">
    <property type="entry name" value="CABNDNGRPT"/>
</dbReference>
<evidence type="ECO:0000256" key="3">
    <source>
        <dbReference type="ARBA" id="ARBA00022525"/>
    </source>
</evidence>
<dbReference type="Proteomes" id="UP000238523">
    <property type="component" value="Plasmid pRLN2"/>
</dbReference>
<dbReference type="SUPFAM" id="SSF55486">
    <property type="entry name" value="Metalloproteases ('zincins'), catalytic domain"/>
    <property type="match status" value="1"/>
</dbReference>
<dbReference type="InterPro" id="IPR018511">
    <property type="entry name" value="Hemolysin-typ_Ca-bd_CS"/>
</dbReference>
<dbReference type="InterPro" id="IPR011049">
    <property type="entry name" value="Serralysin-like_metalloprot_C"/>
</dbReference>
<dbReference type="GO" id="GO:0016020">
    <property type="term" value="C:membrane"/>
    <property type="evidence" value="ECO:0007669"/>
    <property type="project" value="InterPro"/>
</dbReference>
<dbReference type="SUPFAM" id="SSF49313">
    <property type="entry name" value="Cadherin-like"/>
    <property type="match status" value="2"/>
</dbReference>
<dbReference type="RefSeq" id="WP_105009598.1">
    <property type="nucleotide sequence ID" value="NZ_CP025014.1"/>
</dbReference>
<dbReference type="GO" id="GO:0007156">
    <property type="term" value="P:homophilic cell adhesion via plasma membrane adhesion molecules"/>
    <property type="evidence" value="ECO:0007669"/>
    <property type="project" value="InterPro"/>
</dbReference>
<dbReference type="AlphaFoldDB" id="A0A2K9ZFQ1"/>
<dbReference type="GO" id="GO:0005509">
    <property type="term" value="F:calcium ion binding"/>
    <property type="evidence" value="ECO:0007669"/>
    <property type="project" value="InterPro"/>
</dbReference>
<dbReference type="PANTHER" id="PTHR38340">
    <property type="entry name" value="S-LAYER PROTEIN"/>
    <property type="match status" value="1"/>
</dbReference>
<reference evidence="6 7" key="1">
    <citation type="submission" date="2017-11" db="EMBL/GenBank/DDBJ databases">
        <title>Complete genome of Rhizobium leguminosarum Norway, an ineffective micro-symbiont.</title>
        <authorList>
            <person name="Hoffrichter A."/>
            <person name="Liang J."/>
            <person name="Brachmann A."/>
            <person name="Marin M."/>
        </authorList>
    </citation>
    <scope>NUCLEOTIDE SEQUENCE [LARGE SCALE GENOMIC DNA]</scope>
    <source>
        <strain evidence="6 7">Norway</strain>
        <plasmid evidence="7">Plasmid prln2</plasmid>
    </source>
</reference>
<dbReference type="SUPFAM" id="SSF51120">
    <property type="entry name" value="beta-Roll"/>
    <property type="match status" value="2"/>
</dbReference>
<dbReference type="Gene3D" id="2.60.40.60">
    <property type="entry name" value="Cadherins"/>
    <property type="match status" value="2"/>
</dbReference>
<comment type="cofactor">
    <cofactor evidence="1">
        <name>Ca(2+)</name>
        <dbReference type="ChEBI" id="CHEBI:29108"/>
    </cofactor>
</comment>
<keyword evidence="6" id="KW-0614">Plasmid</keyword>
<dbReference type="CDD" id="cd11304">
    <property type="entry name" value="Cadherin_repeat"/>
    <property type="match status" value="2"/>
</dbReference>
<dbReference type="Gene3D" id="2.60.120.380">
    <property type="match status" value="2"/>
</dbReference>
<dbReference type="GO" id="GO:0005615">
    <property type="term" value="C:extracellular space"/>
    <property type="evidence" value="ECO:0007669"/>
    <property type="project" value="InterPro"/>
</dbReference>
<sequence length="1064" mass="111279">MSDITEAALISAETGDSADVSPSGNPNIDPLLSGTRWTSTTLTYSFPAQGSFYSYYPSGGFEYPGVGLGPWWAQHVGFTAAQQDATRSALAMVSSYTGLNFSEVTETATDHAILRFSQLKTVYDSDAPPIENFDSTMFNAPGHTPEAGDAWFSQDNFFFGQPIKGNFGFLDIMRGVAQTLGLDQGGHSADYSIFFGADHSFGYYAGDQSQQSFMPADIAALQYLYGANFTTNGGDTTYSWDPTTGEQFHNGVGQGAPATNTIYGTVWDGGGVDTYDLSNYSSDLKIDLAPGAMSTFSESQLAARHLSASNIITPPEGNIANALLYNNDPRSLIENAKGGSGADTILGNIAANTLSGGGGNDALSGKEGNDTLNGGAGNDGLLGGAGNDILRGGAGADVLYGDDQPAGVGLGSGSVTKPVGNAISSFATALDISNSFSVFADANVQDSTTVPHVTINLPDEEAYSEGYYRVHLNAGTTVTLDVDGLPYGTYSQVGLYDSAHALVAFNKAMGGQLDPGSASGTDSFITFTVATTGDYYITHSGNGKMAHQLHVSADGPVSPIGMGSGEVVKPATLDLSSADKALDLTDRFSLGANANIANATSLPHVTVDASTGENGFDYYHLRLLAGTTVTFDIDSTSPSVTTDTNIRLYASRGLDIAYNDDMTGPLDPGSTNVKDSHLTFTVQNTGDYYLVVDNYYNRAYDYQLHVSVDVPSYGAVASGNDTASYSDATQAVTASLADSSVNTGDAAGDKYFSIENLTGSDYGDTLIGDRLANILSGGKGDDRISGGGGDDIFSGGDGSDTIVFAGKYADYQWNSDLHTIASVAEGKDTYGLDVEFAQFADRTIDLGTGEPPPVNTAPTNIQLSKMVVAEDTPRWTTLGLLSAFDGDGDTLKFKLIDDADGQFSLKGDRLVTAKAFDFEAKSSFAIIVEVSDGTVSVDKTFAISVKDVAEPAVNTAPVELKLSRASIKENIKVGSSVGLFSAIDAEGNTIKWSLVGDADHFKIVGNKLQTTAAIDYETITDHALTITAKATDSLGASTVKSFTIDIQNVAEPVLAVAAHHDMLM</sequence>
<dbReference type="Gene3D" id="2.150.10.10">
    <property type="entry name" value="Serralysin-like metalloprotease, C-terminal"/>
    <property type="match status" value="1"/>
</dbReference>
<evidence type="ECO:0000256" key="2">
    <source>
        <dbReference type="ARBA" id="ARBA00004613"/>
    </source>
</evidence>
<feature type="domain" description="Cadherin" evidence="5">
    <location>
        <begin position="868"/>
        <end position="959"/>
    </location>
</feature>
<dbReference type="SMART" id="SM00112">
    <property type="entry name" value="CA"/>
    <property type="match status" value="2"/>
</dbReference>
<dbReference type="GO" id="GO:0008237">
    <property type="term" value="F:metallopeptidase activity"/>
    <property type="evidence" value="ECO:0007669"/>
    <property type="project" value="InterPro"/>
</dbReference>
<comment type="subcellular location">
    <subcellularLocation>
        <location evidence="2">Secreted</location>
    </subcellularLocation>
</comment>
<evidence type="ECO:0000259" key="5">
    <source>
        <dbReference type="PROSITE" id="PS50268"/>
    </source>
</evidence>
<dbReference type="InterPro" id="IPR001343">
    <property type="entry name" value="Hemolysn_Ca-bd"/>
</dbReference>
<evidence type="ECO:0000313" key="7">
    <source>
        <dbReference type="Proteomes" id="UP000238523"/>
    </source>
</evidence>
<evidence type="ECO:0000256" key="1">
    <source>
        <dbReference type="ARBA" id="ARBA00001913"/>
    </source>
</evidence>
<dbReference type="PROSITE" id="PS50268">
    <property type="entry name" value="CADHERIN_2"/>
    <property type="match status" value="2"/>
</dbReference>
<protein>
    <submittedName>
        <fullName evidence="6">Putative pre-peptidase, calcium-binding protein</fullName>
    </submittedName>
</protein>
<evidence type="ECO:0000256" key="4">
    <source>
        <dbReference type="ARBA" id="ARBA00022737"/>
    </source>
</evidence>
<dbReference type="EMBL" id="CP025014">
    <property type="protein sequence ID" value="AUW47082.1"/>
    <property type="molecule type" value="Genomic_DNA"/>
</dbReference>
<accession>A0A2K9ZFQ1</accession>
<dbReference type="Pfam" id="PF08548">
    <property type="entry name" value="Peptidase_M10_C"/>
    <property type="match status" value="1"/>
</dbReference>
<keyword evidence="4" id="KW-0677">Repeat</keyword>
<organism evidence="6 7">
    <name type="scientific">Rhizobium leguminosarum</name>
    <dbReference type="NCBI Taxonomy" id="384"/>
    <lineage>
        <taxon>Bacteria</taxon>
        <taxon>Pseudomonadati</taxon>
        <taxon>Pseudomonadota</taxon>
        <taxon>Alphaproteobacteria</taxon>
        <taxon>Hyphomicrobiales</taxon>
        <taxon>Rhizobiaceae</taxon>
        <taxon>Rhizobium/Agrobacterium group</taxon>
        <taxon>Rhizobium</taxon>
    </lineage>
</organism>
<keyword evidence="3" id="KW-0964">Secreted</keyword>
<dbReference type="InterPro" id="IPR015919">
    <property type="entry name" value="Cadherin-like_sf"/>
</dbReference>
<gene>
    <name evidence="6" type="ORF">CUJ84_pRLN2000544</name>
</gene>
<dbReference type="Gene3D" id="3.40.390.10">
    <property type="entry name" value="Collagenase (Catalytic Domain)"/>
    <property type="match status" value="1"/>
</dbReference>
<dbReference type="PANTHER" id="PTHR38340:SF1">
    <property type="entry name" value="S-LAYER PROTEIN"/>
    <property type="match status" value="1"/>
</dbReference>
<dbReference type="InterPro" id="IPR024079">
    <property type="entry name" value="MetalloPept_cat_dom_sf"/>
</dbReference>
<dbReference type="InterPro" id="IPR002126">
    <property type="entry name" value="Cadherin-like_dom"/>
</dbReference>
<dbReference type="PROSITE" id="PS00330">
    <property type="entry name" value="HEMOLYSIN_CALCIUM"/>
    <property type="match status" value="3"/>
</dbReference>
<feature type="domain" description="Cadherin" evidence="5">
    <location>
        <begin position="959"/>
        <end position="1054"/>
    </location>
</feature>
<name>A0A2K9ZFQ1_RHILE</name>
<evidence type="ECO:0000313" key="6">
    <source>
        <dbReference type="EMBL" id="AUW47082.1"/>
    </source>
</evidence>
<dbReference type="Pfam" id="PF00353">
    <property type="entry name" value="HemolysinCabind"/>
    <property type="match status" value="3"/>
</dbReference>
<geneLocation type="plasmid" evidence="7">
    <name>prln2</name>
</geneLocation>
<dbReference type="InterPro" id="IPR050557">
    <property type="entry name" value="RTX_toxin/Mannuronan_C5-epim"/>
</dbReference>